<evidence type="ECO:0000313" key="3">
    <source>
        <dbReference type="Proteomes" id="UP001325479"/>
    </source>
</evidence>
<dbReference type="EMBL" id="CP139965">
    <property type="protein sequence ID" value="WQD80341.1"/>
    <property type="molecule type" value="Genomic_DNA"/>
</dbReference>
<feature type="compositionally biased region" description="Low complexity" evidence="1">
    <location>
        <begin position="71"/>
        <end position="81"/>
    </location>
</feature>
<keyword evidence="3" id="KW-1185">Reference proteome</keyword>
<protein>
    <submittedName>
        <fullName evidence="2">DUF1571 domain-containing protein</fullName>
    </submittedName>
</protein>
<evidence type="ECO:0000313" key="2">
    <source>
        <dbReference type="EMBL" id="WQD80341.1"/>
    </source>
</evidence>
<dbReference type="InterPro" id="IPR011465">
    <property type="entry name" value="DUF1571"/>
</dbReference>
<dbReference type="Proteomes" id="UP001325479">
    <property type="component" value="Chromosome"/>
</dbReference>
<reference evidence="2 3" key="1">
    <citation type="submission" date="2023-12" db="EMBL/GenBank/DDBJ databases">
        <title>Genome sequencing and assembly of bacterial species from a model synthetic community.</title>
        <authorList>
            <person name="Hogle S.L."/>
        </authorList>
    </citation>
    <scope>NUCLEOTIDE SEQUENCE [LARGE SCALE GENOMIC DNA]</scope>
    <source>
        <strain evidence="2 3">HAMBI 2494</strain>
    </source>
</reference>
<evidence type="ECO:0000256" key="1">
    <source>
        <dbReference type="SAM" id="MobiDB-lite"/>
    </source>
</evidence>
<feature type="region of interest" description="Disordered" evidence="1">
    <location>
        <begin position="71"/>
        <end position="90"/>
    </location>
</feature>
<name>A0ABZ0WSZ7_9BURK</name>
<accession>A0ABZ0WSZ7</accession>
<gene>
    <name evidence="2" type="ORF">U0042_12030</name>
</gene>
<sequence>MEHPPAAGRGHALLAFVLQRLWGRGGDIALSRRVGIRVAALMMAVAATVAPVPAASAAAAAAQQAGEDAVASDANANSDPAGTAVSTDAPANTTADVAATALPSASPRIANVPPAQAGRLAPDAQVAWLAHAAQTGLLEKLDDGQLVSLFESFDPLTLPRYLATGAGGYPSYEFTMWRSERVRGIWPGKPDHMLVRLAHDPLRIYAKWLPDGAHAGQEVLYDASKRRDEMYGHLGGLLNVMPLWASLDGVLARAQSNHRVTDLGTAFIVRQYLAEGTKFAEAGITHPSRIEVKTMNGVRVVAFTWETPTGRPAFYAKKEVLGLDLRHPWFRTIESYDNDGRIFERIVFEHISPKTFDDLMFDPKNPEYRF</sequence>
<organism evidence="2 3">
    <name type="scientific">Paraburkholderia kururiensis</name>
    <dbReference type="NCBI Taxonomy" id="984307"/>
    <lineage>
        <taxon>Bacteria</taxon>
        <taxon>Pseudomonadati</taxon>
        <taxon>Pseudomonadota</taxon>
        <taxon>Betaproteobacteria</taxon>
        <taxon>Burkholderiales</taxon>
        <taxon>Burkholderiaceae</taxon>
        <taxon>Paraburkholderia</taxon>
    </lineage>
</organism>
<proteinExistence type="predicted"/>
<dbReference type="Pfam" id="PF07608">
    <property type="entry name" value="DUF1571"/>
    <property type="match status" value="1"/>
</dbReference>